<name>A0AA40BF38_9PEZI</name>
<reference evidence="1" key="1">
    <citation type="submission" date="2023-06" db="EMBL/GenBank/DDBJ databases">
        <title>Genome-scale phylogeny and comparative genomics of the fungal order Sordariales.</title>
        <authorList>
            <consortium name="Lawrence Berkeley National Laboratory"/>
            <person name="Hensen N."/>
            <person name="Bonometti L."/>
            <person name="Westerberg I."/>
            <person name="Brannstrom I.O."/>
            <person name="Guillou S."/>
            <person name="Cros-Aarteil S."/>
            <person name="Calhoun S."/>
            <person name="Haridas S."/>
            <person name="Kuo A."/>
            <person name="Mondo S."/>
            <person name="Pangilinan J."/>
            <person name="Riley R."/>
            <person name="LaButti K."/>
            <person name="Andreopoulos B."/>
            <person name="Lipzen A."/>
            <person name="Chen C."/>
            <person name="Yanf M."/>
            <person name="Daum C."/>
            <person name="Ng V."/>
            <person name="Clum A."/>
            <person name="Steindorff A."/>
            <person name="Ohm R."/>
            <person name="Martin F."/>
            <person name="Silar P."/>
            <person name="Natvig D."/>
            <person name="Lalanne C."/>
            <person name="Gautier V."/>
            <person name="Ament-velasquez S.L."/>
            <person name="Kruys A."/>
            <person name="Hutchinson M.I."/>
            <person name="Powell A.J."/>
            <person name="Barry K."/>
            <person name="Miller A.N."/>
            <person name="Grigoriev I.V."/>
            <person name="Debuchy R."/>
            <person name="Gladieux P."/>
            <person name="Thoren M.H."/>
            <person name="Johannesson H."/>
        </authorList>
    </citation>
    <scope>NUCLEOTIDE SEQUENCE</scope>
    <source>
        <strain evidence="1">SMH2392-1A</strain>
    </source>
</reference>
<evidence type="ECO:0000313" key="1">
    <source>
        <dbReference type="EMBL" id="KAK0733094.1"/>
    </source>
</evidence>
<sequence>MHALEVLDVRATGSTDQSLVTLADNWPGGIDLKDVISPRCFWPRLRVLHLDSVWCDGDELVKVLLGHKKTLRELRMDSVHLLSSWPRLLETVQEKLYLTKAIVDADSVLTGCSEEEDTEGAIEWWVMTCKLRRAISNWLCCRTRGKCPLNKDYLMHGYYREA</sequence>
<dbReference type="AlphaFoldDB" id="A0AA40BF38"/>
<proteinExistence type="predicted"/>
<dbReference type="Proteomes" id="UP001172101">
    <property type="component" value="Unassembled WGS sequence"/>
</dbReference>
<accession>A0AA40BF38</accession>
<keyword evidence="2" id="KW-1185">Reference proteome</keyword>
<gene>
    <name evidence="1" type="ORF">B0T26DRAFT_682864</name>
</gene>
<dbReference type="RefSeq" id="XP_060301971.1">
    <property type="nucleotide sequence ID" value="XM_060440764.1"/>
</dbReference>
<comment type="caution">
    <text evidence="1">The sequence shown here is derived from an EMBL/GenBank/DDBJ whole genome shotgun (WGS) entry which is preliminary data.</text>
</comment>
<organism evidence="1 2">
    <name type="scientific">Lasiosphaeria miniovina</name>
    <dbReference type="NCBI Taxonomy" id="1954250"/>
    <lineage>
        <taxon>Eukaryota</taxon>
        <taxon>Fungi</taxon>
        <taxon>Dikarya</taxon>
        <taxon>Ascomycota</taxon>
        <taxon>Pezizomycotina</taxon>
        <taxon>Sordariomycetes</taxon>
        <taxon>Sordariomycetidae</taxon>
        <taxon>Sordariales</taxon>
        <taxon>Lasiosphaeriaceae</taxon>
        <taxon>Lasiosphaeria</taxon>
    </lineage>
</organism>
<dbReference type="GeneID" id="85324034"/>
<evidence type="ECO:0000313" key="2">
    <source>
        <dbReference type="Proteomes" id="UP001172101"/>
    </source>
</evidence>
<protein>
    <submittedName>
        <fullName evidence="1">Uncharacterized protein</fullName>
    </submittedName>
</protein>
<dbReference type="EMBL" id="JAUIRO010000001">
    <property type="protein sequence ID" value="KAK0733094.1"/>
    <property type="molecule type" value="Genomic_DNA"/>
</dbReference>